<evidence type="ECO:0000313" key="1">
    <source>
        <dbReference type="EMBL" id="SIR76171.1"/>
    </source>
</evidence>
<evidence type="ECO:0000313" key="2">
    <source>
        <dbReference type="Proteomes" id="UP000186004"/>
    </source>
</evidence>
<dbReference type="EMBL" id="FTNF01000017">
    <property type="protein sequence ID" value="SIR76171.1"/>
    <property type="molecule type" value="Genomic_DNA"/>
</dbReference>
<sequence length="71" mass="7406">MFRRLEGLGERLLGVFVPKVTAAAGCPPDPWCAVCGTCYFKRCSYSGSCAVNCGGCGYYCSAGASTMTSLC</sequence>
<dbReference type="RefSeq" id="WP_076472858.1">
    <property type="nucleotide sequence ID" value="NZ_FTNF01000017.1"/>
</dbReference>
<reference evidence="1 2" key="1">
    <citation type="submission" date="2017-01" db="EMBL/GenBank/DDBJ databases">
        <authorList>
            <person name="Mah S.A."/>
            <person name="Swanson W.J."/>
            <person name="Moy G.W."/>
            <person name="Vacquier V.D."/>
        </authorList>
    </citation>
    <scope>NUCLEOTIDE SEQUENCE [LARGE SCALE GENOMIC DNA]</scope>
    <source>
        <strain evidence="1 2">DSM 45758</strain>
    </source>
</reference>
<dbReference type="AlphaFoldDB" id="A0A1N7DK64"/>
<organism evidence="1 2">
    <name type="scientific">Micromonospora avicenniae</name>
    <dbReference type="NCBI Taxonomy" id="1198245"/>
    <lineage>
        <taxon>Bacteria</taxon>
        <taxon>Bacillati</taxon>
        <taxon>Actinomycetota</taxon>
        <taxon>Actinomycetes</taxon>
        <taxon>Micromonosporales</taxon>
        <taxon>Micromonosporaceae</taxon>
        <taxon>Micromonospora</taxon>
    </lineage>
</organism>
<dbReference type="STRING" id="1198245.SAMN05444858_11727"/>
<dbReference type="OrthoDB" id="4333478at2"/>
<protein>
    <submittedName>
        <fullName evidence="1">Uncharacterized protein</fullName>
    </submittedName>
</protein>
<gene>
    <name evidence="1" type="ORF">SAMN05444858_11727</name>
</gene>
<name>A0A1N7DK64_9ACTN</name>
<accession>A0A1N7DK64</accession>
<keyword evidence="2" id="KW-1185">Reference proteome</keyword>
<dbReference type="Proteomes" id="UP000186004">
    <property type="component" value="Unassembled WGS sequence"/>
</dbReference>
<proteinExistence type="predicted"/>